<dbReference type="Gene3D" id="2.60.40.10">
    <property type="entry name" value="Immunoglobulins"/>
    <property type="match status" value="1"/>
</dbReference>
<accession>A0A151NR12</accession>
<evidence type="ECO:0000256" key="1">
    <source>
        <dbReference type="ARBA" id="ARBA00022859"/>
    </source>
</evidence>
<evidence type="ECO:0000256" key="4">
    <source>
        <dbReference type="SAM" id="SignalP"/>
    </source>
</evidence>
<evidence type="ECO:0000313" key="6">
    <source>
        <dbReference type="EMBL" id="KYO39287.1"/>
    </source>
</evidence>
<dbReference type="Pfam" id="PF07686">
    <property type="entry name" value="V-set"/>
    <property type="match status" value="1"/>
</dbReference>
<protein>
    <recommendedName>
        <fullName evidence="5">Ig-like domain-containing protein</fullName>
    </recommendedName>
</protein>
<dbReference type="SUPFAM" id="SSF48726">
    <property type="entry name" value="Immunoglobulin"/>
    <property type="match status" value="1"/>
</dbReference>
<organism evidence="6 7">
    <name type="scientific">Alligator mississippiensis</name>
    <name type="common">American alligator</name>
    <dbReference type="NCBI Taxonomy" id="8496"/>
    <lineage>
        <taxon>Eukaryota</taxon>
        <taxon>Metazoa</taxon>
        <taxon>Chordata</taxon>
        <taxon>Craniata</taxon>
        <taxon>Vertebrata</taxon>
        <taxon>Euteleostomi</taxon>
        <taxon>Archelosauria</taxon>
        <taxon>Archosauria</taxon>
        <taxon>Crocodylia</taxon>
        <taxon>Alligatoridae</taxon>
        <taxon>Alligatorinae</taxon>
        <taxon>Alligator</taxon>
    </lineage>
</organism>
<dbReference type="AlphaFoldDB" id="A0A151NR12"/>
<proteinExistence type="predicted"/>
<comment type="caution">
    <text evidence="6">The sequence shown here is derived from an EMBL/GenBank/DDBJ whole genome shotgun (WGS) entry which is preliminary data.</text>
</comment>
<name>A0A151NR12_ALLMI</name>
<dbReference type="SMART" id="SM00406">
    <property type="entry name" value="IGv"/>
    <property type="match status" value="1"/>
</dbReference>
<dbReference type="InterPro" id="IPR013106">
    <property type="entry name" value="Ig_V-set"/>
</dbReference>
<evidence type="ECO:0000259" key="5">
    <source>
        <dbReference type="PROSITE" id="PS50835"/>
    </source>
</evidence>
<keyword evidence="2" id="KW-1064">Adaptive immunity</keyword>
<evidence type="ECO:0000313" key="7">
    <source>
        <dbReference type="Proteomes" id="UP000050525"/>
    </source>
</evidence>
<keyword evidence="3" id="KW-1280">Immunoglobulin</keyword>
<feature type="chain" id="PRO_5007586289" description="Ig-like domain-containing protein" evidence="4">
    <location>
        <begin position="20"/>
        <end position="120"/>
    </location>
</feature>
<dbReference type="PROSITE" id="PS50835">
    <property type="entry name" value="IG_LIKE"/>
    <property type="match status" value="1"/>
</dbReference>
<dbReference type="STRING" id="8496.A0A151NR12"/>
<dbReference type="GO" id="GO:0005576">
    <property type="term" value="C:extracellular region"/>
    <property type="evidence" value="ECO:0007669"/>
    <property type="project" value="UniProtKB-ARBA"/>
</dbReference>
<reference evidence="6 7" key="1">
    <citation type="journal article" date="2012" name="Genome Biol.">
        <title>Sequencing three crocodilian genomes to illuminate the evolution of archosaurs and amniotes.</title>
        <authorList>
            <person name="St John J.A."/>
            <person name="Braun E.L."/>
            <person name="Isberg S.R."/>
            <person name="Miles L.G."/>
            <person name="Chong A.Y."/>
            <person name="Gongora J."/>
            <person name="Dalzell P."/>
            <person name="Moran C."/>
            <person name="Bed'hom B."/>
            <person name="Abzhanov A."/>
            <person name="Burgess S.C."/>
            <person name="Cooksey A.M."/>
            <person name="Castoe T.A."/>
            <person name="Crawford N.G."/>
            <person name="Densmore L.D."/>
            <person name="Drew J.C."/>
            <person name="Edwards S.V."/>
            <person name="Faircloth B.C."/>
            <person name="Fujita M.K."/>
            <person name="Greenwold M.J."/>
            <person name="Hoffmann F.G."/>
            <person name="Howard J.M."/>
            <person name="Iguchi T."/>
            <person name="Janes D.E."/>
            <person name="Khan S.Y."/>
            <person name="Kohno S."/>
            <person name="de Koning A.J."/>
            <person name="Lance S.L."/>
            <person name="McCarthy F.M."/>
            <person name="McCormack J.E."/>
            <person name="Merchant M.E."/>
            <person name="Peterson D.G."/>
            <person name="Pollock D.D."/>
            <person name="Pourmand N."/>
            <person name="Raney B.J."/>
            <person name="Roessler K.A."/>
            <person name="Sanford J.R."/>
            <person name="Sawyer R.H."/>
            <person name="Schmidt C.J."/>
            <person name="Triplett E.W."/>
            <person name="Tuberville T.D."/>
            <person name="Venegas-Anaya M."/>
            <person name="Howard J.T."/>
            <person name="Jarvis E.D."/>
            <person name="Guillette L.J.Jr."/>
            <person name="Glenn T.C."/>
            <person name="Green R.E."/>
            <person name="Ray D.A."/>
        </authorList>
    </citation>
    <scope>NUCLEOTIDE SEQUENCE [LARGE SCALE GENOMIC DNA]</scope>
    <source>
        <strain evidence="6">KSC_2009_1</strain>
    </source>
</reference>
<dbReference type="GO" id="GO:0019814">
    <property type="term" value="C:immunoglobulin complex"/>
    <property type="evidence" value="ECO:0007669"/>
    <property type="project" value="UniProtKB-KW"/>
</dbReference>
<feature type="signal peptide" evidence="4">
    <location>
        <begin position="1"/>
        <end position="19"/>
    </location>
</feature>
<dbReference type="FunFam" id="2.60.40.10:FF:001878">
    <property type="entry name" value="Immunoglobulin heavy variable 1-4"/>
    <property type="match status" value="1"/>
</dbReference>
<dbReference type="PANTHER" id="PTHR23266">
    <property type="entry name" value="IMMUNOGLOBULIN HEAVY CHAIN"/>
    <property type="match status" value="1"/>
</dbReference>
<keyword evidence="4" id="KW-0732">Signal</keyword>
<dbReference type="InterPro" id="IPR007110">
    <property type="entry name" value="Ig-like_dom"/>
</dbReference>
<dbReference type="InterPro" id="IPR050199">
    <property type="entry name" value="IgHV"/>
</dbReference>
<dbReference type="InterPro" id="IPR013783">
    <property type="entry name" value="Ig-like_fold"/>
</dbReference>
<evidence type="ECO:0000256" key="3">
    <source>
        <dbReference type="ARBA" id="ARBA00043265"/>
    </source>
</evidence>
<dbReference type="EMBL" id="AKHW03002327">
    <property type="protein sequence ID" value="KYO39287.1"/>
    <property type="molecule type" value="Genomic_DNA"/>
</dbReference>
<dbReference type="InterPro" id="IPR036179">
    <property type="entry name" value="Ig-like_dom_sf"/>
</dbReference>
<dbReference type="GO" id="GO:0002250">
    <property type="term" value="P:adaptive immune response"/>
    <property type="evidence" value="ECO:0007669"/>
    <property type="project" value="UniProtKB-KW"/>
</dbReference>
<keyword evidence="1" id="KW-0391">Immunity</keyword>
<gene>
    <name evidence="6" type="ORF">Y1Q_0020557</name>
</gene>
<keyword evidence="7" id="KW-1185">Reference proteome</keyword>
<sequence length="120" mass="12974">MGPLLLSLLLLATASGVCSQVQLLQPGAAQEKPSGTLRLTCTVSGFSLTASGYGVGWIRQPPGKALEWLCTVYWNDDKYYQDSLKSRLTISRDTSKSEVYLELRGLEAGDSSTYYCAGAQ</sequence>
<dbReference type="Proteomes" id="UP000050525">
    <property type="component" value="Unassembled WGS sequence"/>
</dbReference>
<evidence type="ECO:0000256" key="2">
    <source>
        <dbReference type="ARBA" id="ARBA00023130"/>
    </source>
</evidence>
<feature type="domain" description="Ig-like" evidence="5">
    <location>
        <begin position="3"/>
        <end position="120"/>
    </location>
</feature>